<comment type="caution">
    <text evidence="1">The sequence shown here is derived from an EMBL/GenBank/DDBJ whole genome shotgun (WGS) entry which is preliminary data.</text>
</comment>
<accession>A0A1G2HQ04</accession>
<dbReference type="EMBL" id="MHOO01000004">
    <property type="protein sequence ID" value="OGZ64606.1"/>
    <property type="molecule type" value="Genomic_DNA"/>
</dbReference>
<proteinExistence type="predicted"/>
<reference evidence="1 2" key="1">
    <citation type="journal article" date="2016" name="Nat. Commun.">
        <title>Thousands of microbial genomes shed light on interconnected biogeochemical processes in an aquifer system.</title>
        <authorList>
            <person name="Anantharaman K."/>
            <person name="Brown C.T."/>
            <person name="Hug L.A."/>
            <person name="Sharon I."/>
            <person name="Castelle C.J."/>
            <person name="Probst A.J."/>
            <person name="Thomas B.C."/>
            <person name="Singh A."/>
            <person name="Wilkins M.J."/>
            <person name="Karaoz U."/>
            <person name="Brodie E.L."/>
            <person name="Williams K.H."/>
            <person name="Hubbard S.S."/>
            <person name="Banfield J.F."/>
        </authorList>
    </citation>
    <scope>NUCLEOTIDE SEQUENCE [LARGE SCALE GENOMIC DNA]</scope>
</reference>
<evidence type="ECO:0000313" key="2">
    <source>
        <dbReference type="Proteomes" id="UP000176855"/>
    </source>
</evidence>
<dbReference type="Proteomes" id="UP000176855">
    <property type="component" value="Unassembled WGS sequence"/>
</dbReference>
<dbReference type="AlphaFoldDB" id="A0A1G2HQ04"/>
<protein>
    <submittedName>
        <fullName evidence="1">Uncharacterized protein</fullName>
    </submittedName>
</protein>
<sequence>MPNGVLLADELVIGLNGYFSVAIRYEETYGAGLQTELIKSKEIAKHRILQLVVKYNITECQIICKKQYKNEVRSMIYELESERRCKVLEEPCKTGKVWTLQF</sequence>
<gene>
    <name evidence="1" type="ORF">A2730_02845</name>
</gene>
<organism evidence="1 2">
    <name type="scientific">Candidatus Staskawiczbacteria bacterium RIFCSPHIGHO2_01_FULL_39_25</name>
    <dbReference type="NCBI Taxonomy" id="1802202"/>
    <lineage>
        <taxon>Bacteria</taxon>
        <taxon>Candidatus Staskawicziibacteriota</taxon>
    </lineage>
</organism>
<evidence type="ECO:0000313" key="1">
    <source>
        <dbReference type="EMBL" id="OGZ64606.1"/>
    </source>
</evidence>
<name>A0A1G2HQ04_9BACT</name>